<evidence type="ECO:0008006" key="3">
    <source>
        <dbReference type="Google" id="ProtNLM"/>
    </source>
</evidence>
<proteinExistence type="predicted"/>
<dbReference type="Proteomes" id="UP000292235">
    <property type="component" value="Chromosome"/>
</dbReference>
<accession>A0A4P6Q7H1</accession>
<sequence length="147" mass="14988">MLIRSAVEGAVAGALATGAMTAAFEAGRRRGAHHGHPPKHIVRALLSGGGSHRPRSGEDIAAGTAHLGFGTTMGALFGAVTGTRRPPRSLGAAYALAIMAAGYQSGAPRIGALPPLSRDHPGRTASLVGAHVLYGWTLASSLRRARR</sequence>
<keyword evidence="2" id="KW-1185">Reference proteome</keyword>
<dbReference type="KEGG" id="strr:EKD16_15660"/>
<protein>
    <recommendedName>
        <fullName evidence="3">DUF1440 domain-containing protein</fullName>
    </recommendedName>
</protein>
<evidence type="ECO:0000313" key="2">
    <source>
        <dbReference type="Proteomes" id="UP000292235"/>
    </source>
</evidence>
<dbReference type="EMBL" id="CP036455">
    <property type="protein sequence ID" value="QBI54904.1"/>
    <property type="molecule type" value="Genomic_DNA"/>
</dbReference>
<dbReference type="RefSeq" id="WP_131099002.1">
    <property type="nucleotide sequence ID" value="NZ_CP036455.1"/>
</dbReference>
<dbReference type="OrthoDB" id="6165073at2"/>
<reference evidence="1 2" key="1">
    <citation type="submission" date="2019-02" db="EMBL/GenBank/DDBJ databases">
        <authorList>
            <person name="Khodamoradi S."/>
            <person name="Hahnke R.L."/>
            <person name="Kaempfer P."/>
            <person name="Schumann P."/>
            <person name="Rohde M."/>
            <person name="Steinert M."/>
            <person name="Luzhetskyy A."/>
            <person name="Wink J."/>
            <person name="Ruckert C."/>
        </authorList>
    </citation>
    <scope>NUCLEOTIDE SEQUENCE [LARGE SCALE GENOMIC DNA]</scope>
    <source>
        <strain evidence="1 2">M2</strain>
    </source>
</reference>
<dbReference type="AlphaFoldDB" id="A0A4P6Q7H1"/>
<organism evidence="1 2">
    <name type="scientific">Streptomonospora litoralis</name>
    <dbReference type="NCBI Taxonomy" id="2498135"/>
    <lineage>
        <taxon>Bacteria</taxon>
        <taxon>Bacillati</taxon>
        <taxon>Actinomycetota</taxon>
        <taxon>Actinomycetes</taxon>
        <taxon>Streptosporangiales</taxon>
        <taxon>Nocardiopsidaceae</taxon>
        <taxon>Streptomonospora</taxon>
    </lineage>
</organism>
<name>A0A4P6Q7H1_9ACTN</name>
<gene>
    <name evidence="1" type="ORF">EKD16_15660</name>
</gene>
<evidence type="ECO:0000313" key="1">
    <source>
        <dbReference type="EMBL" id="QBI54904.1"/>
    </source>
</evidence>